<proteinExistence type="predicted"/>
<protein>
    <submittedName>
        <fullName evidence="2">Uncharacterized protein</fullName>
    </submittedName>
</protein>
<sequence length="60" mass="6683">MSATSNDETPARDATSAEEAVDRHGEVYRQWADEDSRRGRVARSILRAGSDDWEGDDDAE</sequence>
<name>A0A6B1IL67_9EURY</name>
<comment type="caution">
    <text evidence="2">The sequence shown here is derived from an EMBL/GenBank/DDBJ whole genome shotgun (WGS) entry which is preliminary data.</text>
</comment>
<evidence type="ECO:0000313" key="3">
    <source>
        <dbReference type="Proteomes" id="UP000452321"/>
    </source>
</evidence>
<dbReference type="AlphaFoldDB" id="A0A6B1IL67"/>
<dbReference type="EMBL" id="WMFC01000009">
    <property type="protein sequence ID" value="MYL67748.1"/>
    <property type="molecule type" value="Genomic_DNA"/>
</dbReference>
<reference evidence="2 3" key="1">
    <citation type="submission" date="2019-11" db="EMBL/GenBank/DDBJ databases">
        <title>Genome sequences of 17 halophilic strains isolated from different environments.</title>
        <authorList>
            <person name="Furrow R.E."/>
        </authorList>
    </citation>
    <scope>NUCLEOTIDE SEQUENCE [LARGE SCALE GENOMIC DNA]</scope>
    <source>
        <strain evidence="2 3">22502_06_Cabo</strain>
    </source>
</reference>
<dbReference type="Proteomes" id="UP000452321">
    <property type="component" value="Unassembled WGS sequence"/>
</dbReference>
<evidence type="ECO:0000313" key="2">
    <source>
        <dbReference type="EMBL" id="MYL67748.1"/>
    </source>
</evidence>
<dbReference type="RefSeq" id="WP_159358476.1">
    <property type="nucleotide sequence ID" value="NZ_WMFC01000009.1"/>
</dbReference>
<gene>
    <name evidence="2" type="ORF">GLW30_08390</name>
</gene>
<organism evidence="2 3">
    <name type="scientific">Halorubrum distributum</name>
    <dbReference type="NCBI Taxonomy" id="29283"/>
    <lineage>
        <taxon>Archaea</taxon>
        <taxon>Methanobacteriati</taxon>
        <taxon>Methanobacteriota</taxon>
        <taxon>Stenosarchaea group</taxon>
        <taxon>Halobacteria</taxon>
        <taxon>Halobacteriales</taxon>
        <taxon>Haloferacaceae</taxon>
        <taxon>Halorubrum</taxon>
        <taxon>Halorubrum distributum group</taxon>
    </lineage>
</organism>
<evidence type="ECO:0000256" key="1">
    <source>
        <dbReference type="SAM" id="MobiDB-lite"/>
    </source>
</evidence>
<accession>A0A6B1IL67</accession>
<feature type="region of interest" description="Disordered" evidence="1">
    <location>
        <begin position="1"/>
        <end position="27"/>
    </location>
</feature>